<comment type="similarity">
    <text evidence="2">Belongs to the TrkH potassium transport family.</text>
</comment>
<keyword evidence="4" id="KW-1003">Cell membrane</keyword>
<keyword evidence="3" id="KW-0813">Transport</keyword>
<evidence type="ECO:0000256" key="6">
    <source>
        <dbReference type="ARBA" id="ARBA00022989"/>
    </source>
</evidence>
<feature type="transmembrane region" description="Helical" evidence="9">
    <location>
        <begin position="399"/>
        <end position="419"/>
    </location>
</feature>
<feature type="transmembrane region" description="Helical" evidence="9">
    <location>
        <begin position="12"/>
        <end position="35"/>
    </location>
</feature>
<feature type="transmembrane region" description="Helical" evidence="9">
    <location>
        <begin position="457"/>
        <end position="481"/>
    </location>
</feature>
<sequence>MKRLEYFALIARDIGVVFEWLGVLTLIPLLVIPIYQEWEMVLPMGVIPLIFFLLGLFLRQVPKGTHDPSLSVALSGVALCWLFVALVGSIPFILSVPMSLTDCIFESMSGWTTTGLSMIGAIDALPKTLIFWRSYMQWLGGVGIISFGIALHSRSGISLFRLYRSEGRPESLMPSIVSTARRVWFVYVIFTVLFTGLLLFARISLWDAVNLVMVGLSTGGFSHHDAGILYFQNPFLEMLLIPVMLIGALPIQLVFLLYYRRITSFLKSYILQFILATAVVFSLIISFDLYSLSGMPPFQALNQGVFCTVSGFTTTGFQNADFGQWAPVAVVLLTMLMVFGTSIGSTGGGIKVNRIIIAYKGLIWWFKRFFVRKNVMVPFHLEGRTFPQNVVDVEISKNLLIIMIYFITIFIATVISLHISQGPFAVYEVVFENISALSNVGLSVGYITPASPLSLKWLFIGLMWIGRLEFVAVLILVMGSLKGFDAIMVK</sequence>
<evidence type="ECO:0000256" key="4">
    <source>
        <dbReference type="ARBA" id="ARBA00022475"/>
    </source>
</evidence>
<evidence type="ECO:0000313" key="10">
    <source>
        <dbReference type="EMBL" id="KUG05628.1"/>
    </source>
</evidence>
<feature type="transmembrane region" description="Helical" evidence="9">
    <location>
        <begin position="138"/>
        <end position="163"/>
    </location>
</feature>
<evidence type="ECO:0000256" key="2">
    <source>
        <dbReference type="ARBA" id="ARBA00009137"/>
    </source>
</evidence>
<evidence type="ECO:0000256" key="7">
    <source>
        <dbReference type="ARBA" id="ARBA00023065"/>
    </source>
</evidence>
<feature type="transmembrane region" description="Helical" evidence="9">
    <location>
        <begin position="270"/>
        <end position="292"/>
    </location>
</feature>
<feature type="transmembrane region" description="Helical" evidence="9">
    <location>
        <begin position="70"/>
        <end position="94"/>
    </location>
</feature>
<dbReference type="PANTHER" id="PTHR32024:SF2">
    <property type="entry name" value="TRK SYSTEM POTASSIUM UPTAKE PROTEIN TRKG-RELATED"/>
    <property type="match status" value="1"/>
</dbReference>
<dbReference type="GO" id="GO:0008324">
    <property type="term" value="F:monoatomic cation transmembrane transporter activity"/>
    <property type="evidence" value="ECO:0007669"/>
    <property type="project" value="InterPro"/>
</dbReference>
<keyword evidence="7" id="KW-0406">Ion transport</keyword>
<feature type="transmembrane region" description="Helical" evidence="9">
    <location>
        <begin position="325"/>
        <end position="344"/>
    </location>
</feature>
<organism evidence="10">
    <name type="scientific">hydrocarbon metagenome</name>
    <dbReference type="NCBI Taxonomy" id="938273"/>
    <lineage>
        <taxon>unclassified sequences</taxon>
        <taxon>metagenomes</taxon>
        <taxon>ecological metagenomes</taxon>
    </lineage>
</organism>
<evidence type="ECO:0000256" key="1">
    <source>
        <dbReference type="ARBA" id="ARBA00004651"/>
    </source>
</evidence>
<dbReference type="GO" id="GO:0005886">
    <property type="term" value="C:plasma membrane"/>
    <property type="evidence" value="ECO:0007669"/>
    <property type="project" value="UniProtKB-SubCell"/>
</dbReference>
<comment type="subcellular location">
    <subcellularLocation>
        <location evidence="1">Cell membrane</location>
        <topology evidence="1">Multi-pass membrane protein</topology>
    </subcellularLocation>
</comment>
<feature type="transmembrane region" description="Helical" evidence="9">
    <location>
        <begin position="184"/>
        <end position="205"/>
    </location>
</feature>
<reference evidence="10" key="1">
    <citation type="journal article" date="2015" name="Proc. Natl. Acad. Sci. U.S.A.">
        <title>Networks of energetic and metabolic interactions define dynamics in microbial communities.</title>
        <authorList>
            <person name="Embree M."/>
            <person name="Liu J.K."/>
            <person name="Al-Bassam M.M."/>
            <person name="Zengler K."/>
        </authorList>
    </citation>
    <scope>NUCLEOTIDE SEQUENCE</scope>
</reference>
<proteinExistence type="inferred from homology"/>
<keyword evidence="8 9" id="KW-0472">Membrane</keyword>
<gene>
    <name evidence="10" type="ORF">ASZ90_016935</name>
</gene>
<name>A0A0W8EAU1_9ZZZZ</name>
<evidence type="ECO:0000256" key="9">
    <source>
        <dbReference type="SAM" id="Phobius"/>
    </source>
</evidence>
<feature type="transmembrane region" description="Helical" evidence="9">
    <location>
        <begin position="239"/>
        <end position="258"/>
    </location>
</feature>
<dbReference type="Pfam" id="PF02386">
    <property type="entry name" value="TrkH"/>
    <property type="match status" value="1"/>
</dbReference>
<evidence type="ECO:0000256" key="3">
    <source>
        <dbReference type="ARBA" id="ARBA00022448"/>
    </source>
</evidence>
<dbReference type="AlphaFoldDB" id="A0A0W8EAU1"/>
<protein>
    <submittedName>
        <fullName evidence="10">Potassium uptake protein trkh</fullName>
    </submittedName>
</protein>
<dbReference type="EMBL" id="LNQE01001792">
    <property type="protein sequence ID" value="KUG05628.1"/>
    <property type="molecule type" value="Genomic_DNA"/>
</dbReference>
<keyword evidence="5 9" id="KW-0812">Transmembrane</keyword>
<keyword evidence="6 9" id="KW-1133">Transmembrane helix</keyword>
<comment type="caution">
    <text evidence="10">The sequence shown here is derived from an EMBL/GenBank/DDBJ whole genome shotgun (WGS) entry which is preliminary data.</text>
</comment>
<dbReference type="GO" id="GO:0030001">
    <property type="term" value="P:metal ion transport"/>
    <property type="evidence" value="ECO:0007669"/>
    <property type="project" value="UniProtKB-ARBA"/>
</dbReference>
<dbReference type="PANTHER" id="PTHR32024">
    <property type="entry name" value="TRK SYSTEM POTASSIUM UPTAKE PROTEIN TRKG-RELATED"/>
    <property type="match status" value="1"/>
</dbReference>
<dbReference type="InterPro" id="IPR003445">
    <property type="entry name" value="Cat_transpt"/>
</dbReference>
<evidence type="ECO:0000256" key="8">
    <source>
        <dbReference type="ARBA" id="ARBA00023136"/>
    </source>
</evidence>
<evidence type="ECO:0000256" key="5">
    <source>
        <dbReference type="ARBA" id="ARBA00022692"/>
    </source>
</evidence>
<accession>A0A0W8EAU1</accession>
<feature type="transmembrane region" description="Helical" evidence="9">
    <location>
        <begin position="41"/>
        <end position="58"/>
    </location>
</feature>